<dbReference type="Proteomes" id="UP000019147">
    <property type="component" value="Chromosome"/>
</dbReference>
<organism evidence="10 11">
    <name type="scientific">Chlamydia gallinacea 08-1274/3</name>
    <dbReference type="NCBI Taxonomy" id="1143323"/>
    <lineage>
        <taxon>Bacteria</taxon>
        <taxon>Pseudomonadati</taxon>
        <taxon>Chlamydiota</taxon>
        <taxon>Chlamydiia</taxon>
        <taxon>Chlamydiales</taxon>
        <taxon>Chlamydiaceae</taxon>
        <taxon>Chlamydia/Chlamydophila group</taxon>
        <taxon>Chlamydia</taxon>
    </lineage>
</organism>
<dbReference type="GO" id="GO:0000175">
    <property type="term" value="F:3'-5'-RNA exonuclease activity"/>
    <property type="evidence" value="ECO:0007669"/>
    <property type="project" value="TreeGrafter"/>
</dbReference>
<evidence type="ECO:0000256" key="7">
    <source>
        <dbReference type="ARBA" id="ARBA00022884"/>
    </source>
</evidence>
<dbReference type="Gene3D" id="3.30.230.70">
    <property type="entry name" value="GHMP Kinase, N-terminal domain"/>
    <property type="match status" value="2"/>
</dbReference>
<dbReference type="InterPro" id="IPR036612">
    <property type="entry name" value="KH_dom_type_1_sf"/>
</dbReference>
<dbReference type="InterPro" id="IPR015848">
    <property type="entry name" value="PNPase_PH_RNA-bd_bac/org-type"/>
</dbReference>
<dbReference type="STRING" id="1143323.M787_000665"/>
<dbReference type="AlphaFoldDB" id="A0A173DY60"/>
<name>A0A173DY60_9CHLA</name>
<dbReference type="InterPro" id="IPR004087">
    <property type="entry name" value="KH_dom"/>
</dbReference>
<dbReference type="CDD" id="cd11364">
    <property type="entry name" value="RNase_PH_PNPase_2"/>
    <property type="match status" value="1"/>
</dbReference>
<evidence type="ECO:0000256" key="8">
    <source>
        <dbReference type="HAMAP-Rule" id="MF_01595"/>
    </source>
</evidence>
<dbReference type="SUPFAM" id="SSF46915">
    <property type="entry name" value="Polynucleotide phosphorylase/guanosine pentaphosphate synthase (PNPase/GPSI), domain 3"/>
    <property type="match status" value="1"/>
</dbReference>
<accession>A0A173DY60</accession>
<comment type="similarity">
    <text evidence="1 8">Belongs to the polyribonucleotide nucleotidyltransferase family.</text>
</comment>
<evidence type="ECO:0000256" key="5">
    <source>
        <dbReference type="ARBA" id="ARBA00022723"/>
    </source>
</evidence>
<keyword evidence="3 8" id="KW-0808">Transferase</keyword>
<dbReference type="RefSeq" id="WP_021828544.1">
    <property type="nucleotide sequence ID" value="NZ_CP015840.1"/>
</dbReference>
<dbReference type="SUPFAM" id="SSF50249">
    <property type="entry name" value="Nucleic acid-binding proteins"/>
    <property type="match status" value="1"/>
</dbReference>
<dbReference type="InterPro" id="IPR020568">
    <property type="entry name" value="Ribosomal_Su5_D2-typ_SF"/>
</dbReference>
<comment type="subcellular location">
    <subcellularLocation>
        <location evidence="8">Cytoplasm</location>
    </subcellularLocation>
</comment>
<evidence type="ECO:0000256" key="4">
    <source>
        <dbReference type="ARBA" id="ARBA00022695"/>
    </source>
</evidence>
<keyword evidence="7 8" id="KW-0694">RNA-binding</keyword>
<keyword evidence="4 8" id="KW-0548">Nucleotidyltransferase</keyword>
<dbReference type="PROSITE" id="PS50126">
    <property type="entry name" value="S1"/>
    <property type="match status" value="1"/>
</dbReference>
<reference evidence="10 11" key="1">
    <citation type="journal article" date="2014" name="Syst. Appl. Microbiol.">
        <title>Evidence for the existence of two new members of the family Chlamydiaceae and proposal of Chlamydia avium sp. nov. and Chlamydia gallinacea sp. nov.</title>
        <authorList>
            <person name="Sachse K."/>
            <person name="Laroucau K."/>
            <person name="Riege K."/>
            <person name="Wehner S."/>
            <person name="Dilcher M."/>
            <person name="Creasy H.H."/>
            <person name="Weidmann M."/>
            <person name="Myers G."/>
            <person name="Vorimore F."/>
            <person name="Vicari N."/>
            <person name="Magnino S."/>
            <person name="Liebler-Tenorio E."/>
            <person name="Ruettger A."/>
            <person name="Bavoil P.M."/>
            <person name="Hufert F.T."/>
            <person name="Rossello-Mora R."/>
            <person name="Marz M."/>
        </authorList>
    </citation>
    <scope>NUCLEOTIDE SEQUENCE [LARGE SCALE GENOMIC DNA]</scope>
    <source>
        <strain evidence="10 11">08-1274/3</strain>
    </source>
</reference>
<dbReference type="InterPro" id="IPR004088">
    <property type="entry name" value="KH_dom_type_1"/>
</dbReference>
<feature type="binding site" evidence="8">
    <location>
        <position position="486"/>
    </location>
    <ligand>
        <name>Mg(2+)</name>
        <dbReference type="ChEBI" id="CHEBI:18420"/>
    </ligand>
</feature>
<dbReference type="InterPro" id="IPR001247">
    <property type="entry name" value="ExoRNase_PH_dom1"/>
</dbReference>
<dbReference type="GO" id="GO:0006396">
    <property type="term" value="P:RNA processing"/>
    <property type="evidence" value="ECO:0007669"/>
    <property type="project" value="InterPro"/>
</dbReference>
<dbReference type="GO" id="GO:0003723">
    <property type="term" value="F:RNA binding"/>
    <property type="evidence" value="ECO:0007669"/>
    <property type="project" value="UniProtKB-UniRule"/>
</dbReference>
<gene>
    <name evidence="8" type="primary">pnp</name>
    <name evidence="10" type="ORF">M787_000665</name>
</gene>
<dbReference type="NCBIfam" id="TIGR03591">
    <property type="entry name" value="polynuc_phos"/>
    <property type="match status" value="1"/>
</dbReference>
<dbReference type="EC" id="2.7.7.8" evidence="8"/>
<dbReference type="eggNOG" id="COG1185">
    <property type="taxonomic scope" value="Bacteria"/>
</dbReference>
<dbReference type="InterPro" id="IPR036345">
    <property type="entry name" value="ExoRNase_PH_dom2_sf"/>
</dbReference>
<evidence type="ECO:0000256" key="1">
    <source>
        <dbReference type="ARBA" id="ARBA00007404"/>
    </source>
</evidence>
<evidence type="ECO:0000313" key="10">
    <source>
        <dbReference type="EMBL" id="ANG65841.1"/>
    </source>
</evidence>
<protein>
    <recommendedName>
        <fullName evidence="8">Polyribonucleotide nucleotidyltransferase</fullName>
        <ecNumber evidence="8">2.7.7.8</ecNumber>
    </recommendedName>
    <alternativeName>
        <fullName evidence="8">Polynucleotide phosphorylase</fullName>
        <shortName evidence="8">PNPase</shortName>
    </alternativeName>
</protein>
<dbReference type="Gene3D" id="2.40.50.140">
    <property type="entry name" value="Nucleic acid-binding proteins"/>
    <property type="match status" value="1"/>
</dbReference>
<keyword evidence="6 8" id="KW-0460">Magnesium</keyword>
<dbReference type="PANTHER" id="PTHR11252:SF0">
    <property type="entry name" value="POLYRIBONUCLEOTIDE NUCLEOTIDYLTRANSFERASE 1, MITOCHONDRIAL"/>
    <property type="match status" value="1"/>
</dbReference>
<evidence type="ECO:0000256" key="6">
    <source>
        <dbReference type="ARBA" id="ARBA00022842"/>
    </source>
</evidence>
<dbReference type="Pfam" id="PF03726">
    <property type="entry name" value="PNPase"/>
    <property type="match status" value="1"/>
</dbReference>
<dbReference type="Pfam" id="PF01138">
    <property type="entry name" value="RNase_PH"/>
    <property type="match status" value="2"/>
</dbReference>
<dbReference type="SUPFAM" id="SSF54791">
    <property type="entry name" value="Eukaryotic type KH-domain (KH-domain type I)"/>
    <property type="match status" value="1"/>
</dbReference>
<dbReference type="GO" id="GO:0006402">
    <property type="term" value="P:mRNA catabolic process"/>
    <property type="evidence" value="ECO:0007669"/>
    <property type="project" value="UniProtKB-UniRule"/>
</dbReference>
<comment type="cofactor">
    <cofactor evidence="8">
        <name>Mg(2+)</name>
        <dbReference type="ChEBI" id="CHEBI:18420"/>
    </cofactor>
</comment>
<evidence type="ECO:0000256" key="2">
    <source>
        <dbReference type="ARBA" id="ARBA00022490"/>
    </source>
</evidence>
<dbReference type="HAMAP" id="MF_01595">
    <property type="entry name" value="PNPase"/>
    <property type="match status" value="1"/>
</dbReference>
<evidence type="ECO:0000313" key="11">
    <source>
        <dbReference type="Proteomes" id="UP000019147"/>
    </source>
</evidence>
<dbReference type="CDD" id="cd04472">
    <property type="entry name" value="S1_PNPase"/>
    <property type="match status" value="1"/>
</dbReference>
<dbReference type="Pfam" id="PF00575">
    <property type="entry name" value="S1"/>
    <property type="match status" value="1"/>
</dbReference>
<comment type="catalytic activity">
    <reaction evidence="8">
        <text>RNA(n+1) + phosphate = RNA(n) + a ribonucleoside 5'-diphosphate</text>
        <dbReference type="Rhea" id="RHEA:22096"/>
        <dbReference type="Rhea" id="RHEA-COMP:14527"/>
        <dbReference type="Rhea" id="RHEA-COMP:17342"/>
        <dbReference type="ChEBI" id="CHEBI:43474"/>
        <dbReference type="ChEBI" id="CHEBI:57930"/>
        <dbReference type="ChEBI" id="CHEBI:140395"/>
        <dbReference type="EC" id="2.7.7.8"/>
    </reaction>
</comment>
<dbReference type="GO" id="GO:0004654">
    <property type="term" value="F:polyribonucleotide nucleotidyltransferase activity"/>
    <property type="evidence" value="ECO:0007669"/>
    <property type="project" value="UniProtKB-UniRule"/>
</dbReference>
<feature type="binding site" evidence="8">
    <location>
        <position position="492"/>
    </location>
    <ligand>
        <name>Mg(2+)</name>
        <dbReference type="ChEBI" id="CHEBI:18420"/>
    </ligand>
</feature>
<dbReference type="SUPFAM" id="SSF55666">
    <property type="entry name" value="Ribonuclease PH domain 2-like"/>
    <property type="match status" value="2"/>
</dbReference>
<dbReference type="PANTHER" id="PTHR11252">
    <property type="entry name" value="POLYRIBONUCLEOTIDE NUCLEOTIDYLTRANSFERASE"/>
    <property type="match status" value="1"/>
</dbReference>
<comment type="function">
    <text evidence="8">Involved in mRNA degradation. Catalyzes the phosphorolysis of single-stranded polyribonucleotides processively in the 3'- to 5'-direction.</text>
</comment>
<dbReference type="FunFam" id="3.30.230.70:FF:000001">
    <property type="entry name" value="Polyribonucleotide nucleotidyltransferase"/>
    <property type="match status" value="1"/>
</dbReference>
<dbReference type="Gene3D" id="3.30.1370.10">
    <property type="entry name" value="K Homology domain, type 1"/>
    <property type="match status" value="1"/>
</dbReference>
<dbReference type="InterPro" id="IPR015847">
    <property type="entry name" value="ExoRNase_PH_dom2"/>
</dbReference>
<dbReference type="FunFam" id="3.30.230.70:FF:000002">
    <property type="entry name" value="Polyribonucleotide nucleotidyltransferase"/>
    <property type="match status" value="1"/>
</dbReference>
<dbReference type="InterPro" id="IPR012162">
    <property type="entry name" value="PNPase"/>
</dbReference>
<dbReference type="Pfam" id="PF03725">
    <property type="entry name" value="RNase_PH_C"/>
    <property type="match status" value="1"/>
</dbReference>
<dbReference type="FunFam" id="2.40.50.140:FF:000158">
    <property type="entry name" value="Polyribonucleotide nucleotidyltransferase 1, chloroplastic"/>
    <property type="match status" value="1"/>
</dbReference>
<dbReference type="InterPro" id="IPR012340">
    <property type="entry name" value="NA-bd_OB-fold"/>
</dbReference>
<dbReference type="EMBL" id="CP015840">
    <property type="protein sequence ID" value="ANG65841.1"/>
    <property type="molecule type" value="Genomic_DNA"/>
</dbReference>
<dbReference type="InterPro" id="IPR003029">
    <property type="entry name" value="S1_domain"/>
</dbReference>
<sequence>MAFETISIPLEEGKTLVFETGKIARQANGAVLVHMQETWVFSSVCAAPLEEAVDFLPFRVDYQERFSAVGKTLGGFIKREGRPTEKEILISRLIDRSMRPSLPNRLMQDIQILSYVWSYDGVNSPDPLAICGVSAALAISNIPQTNIVAGVRVGRVDNTWIVNPTKAEMDVSTIDLVLSGTENAILMIEGHCDFLTEDEVLAAIEYGHKHIITICRALQQWQTQVGKEKNTQYILPLPEEVQSSVHDLLSEEQLVKLLTIKEKKAFEAASQELETSLIEKLQKEDAIYTPFNIKSAYKQAKSNYIRSRIFKQGIRADGRTLKEIRPITIETAFLPRTHGSCLFTRGETQTVAVCTLGNEAMAQRYEDLNGEGQSKFYLQYFFPPFSVGEVGRIGSPGRREIGHGKLAEKALSHALPDSMKFPYTIRIESNITESNGSSSMASVCGGCLALMDAGVPIKTPIAGIAMGLILDQDRAVILSDISGLEDHLGDMDFKVAGNSTGITAFQMDIKVEGITFAILASALAQAKEGRQHILDIMKQALAAPKTDLSQYAPRIETMQIKLNKIATVIGPGGKQIRQIIDETGVQIDINDAGVVSISASSLEAIEKAKSIIEGLVGEVEIGKIYEGRVTSVVPFGAFVEILPGKEGLCHISEFSKQRVENISDFVKQGDTLTVKLLSINDKGQYKLSHKATLCD</sequence>
<evidence type="ECO:0000256" key="3">
    <source>
        <dbReference type="ARBA" id="ARBA00022679"/>
    </source>
</evidence>
<keyword evidence="2 8" id="KW-0963">Cytoplasm</keyword>
<dbReference type="GO" id="GO:0005829">
    <property type="term" value="C:cytosol"/>
    <property type="evidence" value="ECO:0007669"/>
    <property type="project" value="UniProtKB-ARBA"/>
</dbReference>
<dbReference type="NCBIfam" id="NF008805">
    <property type="entry name" value="PRK11824.1"/>
    <property type="match status" value="1"/>
</dbReference>
<dbReference type="FunFam" id="3.30.1370.10:FF:000001">
    <property type="entry name" value="Polyribonucleotide nucleotidyltransferase"/>
    <property type="match status" value="1"/>
</dbReference>
<dbReference type="CDD" id="cd02393">
    <property type="entry name" value="KH-I_PNPase"/>
    <property type="match status" value="1"/>
</dbReference>
<dbReference type="PROSITE" id="PS50084">
    <property type="entry name" value="KH_TYPE_1"/>
    <property type="match status" value="1"/>
</dbReference>
<dbReference type="InterPro" id="IPR036456">
    <property type="entry name" value="PNPase_PH_RNA-bd_sf"/>
</dbReference>
<dbReference type="GO" id="GO:0000287">
    <property type="term" value="F:magnesium ion binding"/>
    <property type="evidence" value="ECO:0007669"/>
    <property type="project" value="UniProtKB-UniRule"/>
</dbReference>
<dbReference type="OrthoDB" id="9804305at2"/>
<dbReference type="InterPro" id="IPR027408">
    <property type="entry name" value="PNPase/RNase_PH_dom_sf"/>
</dbReference>
<dbReference type="Pfam" id="PF00013">
    <property type="entry name" value="KH_1"/>
    <property type="match status" value="1"/>
</dbReference>
<proteinExistence type="inferred from homology"/>
<feature type="domain" description="S1 motif" evidence="9">
    <location>
        <begin position="622"/>
        <end position="690"/>
    </location>
</feature>
<keyword evidence="5 8" id="KW-0479">Metal-binding</keyword>
<evidence type="ECO:0000259" key="9">
    <source>
        <dbReference type="PROSITE" id="PS50126"/>
    </source>
</evidence>
<dbReference type="SMART" id="SM00316">
    <property type="entry name" value="S1"/>
    <property type="match status" value="1"/>
</dbReference>
<dbReference type="SMART" id="SM00322">
    <property type="entry name" value="KH"/>
    <property type="match status" value="1"/>
</dbReference>
<dbReference type="GeneID" id="81477815"/>
<dbReference type="PIRSF" id="PIRSF005499">
    <property type="entry name" value="PNPase"/>
    <property type="match status" value="1"/>
</dbReference>
<dbReference type="SUPFAM" id="SSF54211">
    <property type="entry name" value="Ribosomal protein S5 domain 2-like"/>
    <property type="match status" value="2"/>
</dbReference>
<dbReference type="KEGG" id="cgz:M787_000665"/>